<sequence length="72" mass="8060">MSEYKIKLNQAEYDAILAIQKNGMKGNPPNWSHAYTAIAELLEKKLDIDNIYTGNGELRKGEDYKPTSNEGG</sequence>
<dbReference type="Proteomes" id="UP000011617">
    <property type="component" value="Unassembled WGS sequence"/>
</dbReference>
<dbReference type="EMBL" id="AOBV01000014">
    <property type="protein sequence ID" value="ELV07349.1"/>
    <property type="molecule type" value="Genomic_DNA"/>
</dbReference>
<comment type="caution">
    <text evidence="1">The sequence shown here is derived from an EMBL/GenBank/DDBJ whole genome shotgun (WGS) entry which is preliminary data.</text>
</comment>
<keyword evidence="2" id="KW-1185">Reference proteome</keyword>
<evidence type="ECO:0000313" key="1">
    <source>
        <dbReference type="EMBL" id="ELV07349.1"/>
    </source>
</evidence>
<dbReference type="PATRIC" id="fig|1261130.3.peg.1828"/>
<dbReference type="RefSeq" id="WP_008316783.1">
    <property type="nucleotide sequence ID" value="NZ_KB372785.1"/>
</dbReference>
<organism evidence="1 2">
    <name type="scientific">Wohlfahrtiimonas chitiniclastica SH04</name>
    <dbReference type="NCBI Taxonomy" id="1261130"/>
    <lineage>
        <taxon>Bacteria</taxon>
        <taxon>Pseudomonadati</taxon>
        <taxon>Pseudomonadota</taxon>
        <taxon>Gammaproteobacteria</taxon>
        <taxon>Cardiobacteriales</taxon>
        <taxon>Ignatzschineriaceae</taxon>
        <taxon>Wohlfahrtiimonas</taxon>
    </lineage>
</organism>
<proteinExistence type="predicted"/>
<gene>
    <name evidence="1" type="ORF">F387_01903</name>
</gene>
<reference evidence="1 2" key="1">
    <citation type="journal article" date="2013" name="Genome Announc.">
        <title>Complete Genome Sequence of Wohlfahrtiimonas chitiniclastica Strain SH04, Isolated from Chrysomya megacephala Collected from Pudong International Airport in China.</title>
        <authorList>
            <person name="Cao X.M."/>
            <person name="Chen T."/>
            <person name="Xu L.Z."/>
            <person name="Yao L.S."/>
            <person name="Qi J."/>
            <person name="Zhang X.L."/>
            <person name="Yan Q.L."/>
            <person name="Deng Y.H."/>
            <person name="Guo T.Y."/>
            <person name="Wang J."/>
            <person name="Hu K.X."/>
            <person name="Xu B.L."/>
        </authorList>
    </citation>
    <scope>NUCLEOTIDE SEQUENCE [LARGE SCALE GENOMIC DNA]</scope>
    <source>
        <strain evidence="1 2">SH04</strain>
    </source>
</reference>
<dbReference type="HOGENOM" id="CLU_2721259_0_0_6"/>
<name>L8XX09_9GAMM</name>
<dbReference type="AlphaFoldDB" id="L8XX09"/>
<evidence type="ECO:0000313" key="2">
    <source>
        <dbReference type="Proteomes" id="UP000011617"/>
    </source>
</evidence>
<accession>L8XX09</accession>
<protein>
    <submittedName>
        <fullName evidence="1">Uncharacterized protein</fullName>
    </submittedName>
</protein>